<evidence type="ECO:0000313" key="1">
    <source>
        <dbReference type="EMBL" id="KAF5849975.1"/>
    </source>
</evidence>
<organism evidence="1 2">
    <name type="scientific">Cochliobolus sativus</name>
    <name type="common">Common root rot and spot blotch fungus</name>
    <name type="synonym">Bipolaris sorokiniana</name>
    <dbReference type="NCBI Taxonomy" id="45130"/>
    <lineage>
        <taxon>Eukaryota</taxon>
        <taxon>Fungi</taxon>
        <taxon>Dikarya</taxon>
        <taxon>Ascomycota</taxon>
        <taxon>Pezizomycotina</taxon>
        <taxon>Dothideomycetes</taxon>
        <taxon>Pleosporomycetidae</taxon>
        <taxon>Pleosporales</taxon>
        <taxon>Pleosporineae</taxon>
        <taxon>Pleosporaceae</taxon>
        <taxon>Bipolaris</taxon>
    </lineage>
</organism>
<sequence>MSTLETCQQSITHGYQTLRRASGPSAELIAPSNVEFYAKDGQLLGTKFTLQDHIHNITGIESNDYHGPTLAKRRAKKIWPIFFLGIFRINMVPLYGEGTESTMARLKREISALDLIVFNNGLRSRPGYLLLLQTMFTSQFSRRRVLVNGSPRTVIGRYGPRPMLQLCCGSTASVGASVTCDLDLLLIGTAGVGRTALEYVFDSEPAQTPGMPKSAAIDKISSTTASTATLAYFYCNAGDIEQHKAEAITASLKK</sequence>
<protein>
    <submittedName>
        <fullName evidence="1">Uncharacterized protein</fullName>
    </submittedName>
</protein>
<evidence type="ECO:0000313" key="2">
    <source>
        <dbReference type="Proteomes" id="UP000624244"/>
    </source>
</evidence>
<comment type="caution">
    <text evidence="1">The sequence shown here is derived from an EMBL/GenBank/DDBJ whole genome shotgun (WGS) entry which is preliminary data.</text>
</comment>
<accession>A0A8H6DXB9</accession>
<reference evidence="1" key="1">
    <citation type="submission" date="2019-11" db="EMBL/GenBank/DDBJ databases">
        <title>Bipolaris sorokiniana Genome sequencing.</title>
        <authorList>
            <person name="Wang H."/>
        </authorList>
    </citation>
    <scope>NUCLEOTIDE SEQUENCE</scope>
</reference>
<gene>
    <name evidence="1" type="ORF">GGP41_005366</name>
</gene>
<dbReference type="AlphaFoldDB" id="A0A8H6DXB9"/>
<dbReference type="PANTHER" id="PTHR10622">
    <property type="entry name" value="HET DOMAIN-CONTAINING PROTEIN"/>
    <property type="match status" value="1"/>
</dbReference>
<proteinExistence type="predicted"/>
<dbReference type="PANTHER" id="PTHR10622:SF11">
    <property type="entry name" value="HET-DOMAIN-CONTAINING PROTEIN"/>
    <property type="match status" value="1"/>
</dbReference>
<dbReference type="EMBL" id="WNKQ01000008">
    <property type="protein sequence ID" value="KAF5849975.1"/>
    <property type="molecule type" value="Genomic_DNA"/>
</dbReference>
<name>A0A8H6DXB9_COCSA</name>
<dbReference type="Proteomes" id="UP000624244">
    <property type="component" value="Unassembled WGS sequence"/>
</dbReference>